<proteinExistence type="predicted"/>
<accession>A0A4U6X2S8</accession>
<feature type="compositionally biased region" description="Low complexity" evidence="1">
    <location>
        <begin position="115"/>
        <end position="128"/>
    </location>
</feature>
<keyword evidence="3" id="KW-1185">Reference proteome</keyword>
<feature type="compositionally biased region" description="Low complexity" evidence="1">
    <location>
        <begin position="451"/>
        <end position="462"/>
    </location>
</feature>
<feature type="compositionally biased region" description="Polar residues" evidence="1">
    <location>
        <begin position="34"/>
        <end position="45"/>
    </location>
</feature>
<evidence type="ECO:0000313" key="3">
    <source>
        <dbReference type="Proteomes" id="UP000310108"/>
    </source>
</evidence>
<sequence length="514" mass="54382">MSWNGKIPYKIPYTGVAGTANFVPGAAAHPPAPQDTNAQGSTQQPVVADEPVAASTSRSKGKNVATNATASTPQDPVPARFASAGAAAASGGIAIVPGGLGAGSPSSSEVAAVSGQGQTSGQQRGQNQESQTSQPNTNRLPFGIDGQGDEGMPSSPTTMTMSAQRRADRALPVVAQELVAARADNQRLRDIIQALQSGSSEMPMLRQIIHSLQSTNYQLHNQAGSLYSQMSTLQQQARAFSQQRQVLQTQLGNSLATLDELTDLVIRLQCVIRNIDPDIFVTFPANVQALLADIHEEWKWQEYCRMMTEEETGCTRQSCGSSTTQTQNSHQEGQTEGQASSSSGSTNVTSNESANATSTSSDDQASDDNTSASSSNRNIASTAGPSTERAISWNDTFGDYLDDDFLNHMFRGHTPIAPRSRRRQEPLTPDSPSSIGTPRTIYSSAASETVQQAQTGQGSQTSEAVQDAVEDAVQDAVEDAVEDAVQDAESSETVEDITAFNAINSHNTVTTPKQ</sequence>
<feature type="region of interest" description="Disordered" evidence="1">
    <location>
        <begin position="315"/>
        <end position="390"/>
    </location>
</feature>
<evidence type="ECO:0000256" key="1">
    <source>
        <dbReference type="SAM" id="MobiDB-lite"/>
    </source>
</evidence>
<protein>
    <submittedName>
        <fullName evidence="2">Uncharacterized protein</fullName>
    </submittedName>
</protein>
<feature type="compositionally biased region" description="Polar residues" evidence="1">
    <location>
        <begin position="129"/>
        <end position="139"/>
    </location>
</feature>
<dbReference type="AlphaFoldDB" id="A0A4U6X2S8"/>
<feature type="compositionally biased region" description="Polar residues" evidence="1">
    <location>
        <begin position="430"/>
        <end position="450"/>
    </location>
</feature>
<feature type="region of interest" description="Disordered" evidence="1">
    <location>
        <begin position="415"/>
        <end position="469"/>
    </location>
</feature>
<gene>
    <name evidence="2" type="ORF">CTA1_8898</name>
</gene>
<feature type="compositionally biased region" description="Polar residues" evidence="1">
    <location>
        <begin position="54"/>
        <end position="74"/>
    </location>
</feature>
<dbReference type="Proteomes" id="UP000310108">
    <property type="component" value="Unassembled WGS sequence"/>
</dbReference>
<name>A0A4U6X2S8_9PEZI</name>
<feature type="compositionally biased region" description="Polar residues" evidence="1">
    <location>
        <begin position="315"/>
        <end position="330"/>
    </location>
</feature>
<reference evidence="2 3" key="1">
    <citation type="journal article" date="2019" name="PLoS ONE">
        <title>Comparative genome analysis indicates high evolutionary potential of pathogenicity genes in Colletotrichum tanaceti.</title>
        <authorList>
            <person name="Lelwala R.V."/>
            <person name="Korhonen P.K."/>
            <person name="Young N.D."/>
            <person name="Scott J.B."/>
            <person name="Ades P.A."/>
            <person name="Gasser R.B."/>
            <person name="Taylor P.W.J."/>
        </authorList>
    </citation>
    <scope>NUCLEOTIDE SEQUENCE [LARGE SCALE GENOMIC DNA]</scope>
    <source>
        <strain evidence="2">BRIP57314</strain>
    </source>
</reference>
<dbReference type="EMBL" id="PJEX01000498">
    <property type="protein sequence ID" value="TKW49681.1"/>
    <property type="molecule type" value="Genomic_DNA"/>
</dbReference>
<organism evidence="2 3">
    <name type="scientific">Colletotrichum tanaceti</name>
    <dbReference type="NCBI Taxonomy" id="1306861"/>
    <lineage>
        <taxon>Eukaryota</taxon>
        <taxon>Fungi</taxon>
        <taxon>Dikarya</taxon>
        <taxon>Ascomycota</taxon>
        <taxon>Pezizomycotina</taxon>
        <taxon>Sordariomycetes</taxon>
        <taxon>Hypocreomycetidae</taxon>
        <taxon>Glomerellales</taxon>
        <taxon>Glomerellaceae</taxon>
        <taxon>Colletotrichum</taxon>
        <taxon>Colletotrichum destructivum species complex</taxon>
    </lineage>
</organism>
<comment type="caution">
    <text evidence="2">The sequence shown here is derived from an EMBL/GenBank/DDBJ whole genome shotgun (WGS) entry which is preliminary data.</text>
</comment>
<evidence type="ECO:0000313" key="2">
    <source>
        <dbReference type="EMBL" id="TKW49681.1"/>
    </source>
</evidence>
<feature type="region of interest" description="Disordered" evidence="1">
    <location>
        <begin position="100"/>
        <end position="161"/>
    </location>
</feature>
<feature type="compositionally biased region" description="Low complexity" evidence="1">
    <location>
        <begin position="331"/>
        <end position="376"/>
    </location>
</feature>
<feature type="region of interest" description="Disordered" evidence="1">
    <location>
        <begin position="24"/>
        <end position="77"/>
    </location>
</feature>